<organism evidence="1 2">
    <name type="scientific">Acinetobacter shaoyimingii</name>
    <dbReference type="NCBI Taxonomy" id="2715164"/>
    <lineage>
        <taxon>Bacteria</taxon>
        <taxon>Pseudomonadati</taxon>
        <taxon>Pseudomonadota</taxon>
        <taxon>Gammaproteobacteria</taxon>
        <taxon>Moraxellales</taxon>
        <taxon>Moraxellaceae</taxon>
        <taxon>Acinetobacter</taxon>
    </lineage>
</organism>
<gene>
    <name evidence="1" type="ORF">G8E00_00530</name>
</gene>
<evidence type="ECO:0000313" key="2">
    <source>
        <dbReference type="Proteomes" id="UP000502297"/>
    </source>
</evidence>
<evidence type="ECO:0000313" key="1">
    <source>
        <dbReference type="EMBL" id="QIO04549.1"/>
    </source>
</evidence>
<dbReference type="AlphaFoldDB" id="A0A6G8RRF1"/>
<reference evidence="1 2" key="1">
    <citation type="submission" date="2020-03" db="EMBL/GenBank/DDBJ databases">
        <authorList>
            <person name="Zhu W."/>
        </authorList>
    </citation>
    <scope>NUCLEOTIDE SEQUENCE [LARGE SCALE GENOMIC DNA]</scope>
    <source>
        <strain evidence="1 2">323-1</strain>
    </source>
</reference>
<dbReference type="GO" id="GO:0016740">
    <property type="term" value="F:transferase activity"/>
    <property type="evidence" value="ECO:0007669"/>
    <property type="project" value="UniProtKB-KW"/>
</dbReference>
<dbReference type="SUPFAM" id="SSF53756">
    <property type="entry name" value="UDP-Glycosyltransferase/glycogen phosphorylase"/>
    <property type="match status" value="1"/>
</dbReference>
<dbReference type="Proteomes" id="UP000502297">
    <property type="component" value="Chromosome"/>
</dbReference>
<proteinExistence type="predicted"/>
<dbReference type="Gene3D" id="3.40.50.2000">
    <property type="entry name" value="Glycogen Phosphorylase B"/>
    <property type="match status" value="2"/>
</dbReference>
<dbReference type="KEGG" id="asha:G8E00_00530"/>
<accession>A0A6G8RRF1</accession>
<protein>
    <submittedName>
        <fullName evidence="1">Glycosyltransferase family 4 protein</fullName>
    </submittedName>
</protein>
<dbReference type="RefSeq" id="WP_166221282.1">
    <property type="nucleotide sequence ID" value="NZ_CP049801.1"/>
</dbReference>
<name>A0A6G8RRF1_9GAMM</name>
<sequence>MKFLHTAMMKSESSGILNQMYGESISARDIGADYKVKIFTEDTSIASKYSEILEVYRPKKKNKILRWIEFRKAYFNWLESQQDEIDCFVLRHSLYDPLQLSFLKRIKKPVYLVHHTKEIEELRTYGLKGKILSIVETVAGNQSLQHCTGIVAVTNELIEYEKQRINDPDKKSILYSNGIFFEKKEIIDHRKPETLEMLFVASYFYDWHGLDLLIESVQKSSHQNILVHLVGKITDTDQLAIQNDPRFICHGHLSSDAIAQIGQSCVIALGSFALYRKNLKEGSTLKVREYLSLGLPVYSGHLDMFPDDFKFYKFGELRIDDIIDYANEMMSYPKAVIRDSSENYISKLILLEKFIKELEYLNESIDKNT</sequence>
<dbReference type="EMBL" id="CP049801">
    <property type="protein sequence ID" value="QIO04549.1"/>
    <property type="molecule type" value="Genomic_DNA"/>
</dbReference>
<keyword evidence="2" id="KW-1185">Reference proteome</keyword>
<keyword evidence="1" id="KW-0808">Transferase</keyword>